<dbReference type="RefSeq" id="WP_407285301.1">
    <property type="nucleotide sequence ID" value="NZ_CP147982.1"/>
</dbReference>
<sequence length="71" mass="7721">MSDPLTGLRGAPLRTVAGSGLTALVFSVPADDFGTDEFTERMADLAEPEALARTHHEVVEWPARSGTRWPR</sequence>
<keyword evidence="2" id="KW-1185">Reference proteome</keyword>
<evidence type="ECO:0000313" key="1">
    <source>
        <dbReference type="EMBL" id="WXK75148.1"/>
    </source>
</evidence>
<dbReference type="InterPro" id="IPR009430">
    <property type="entry name" value="GvpL/GvpF"/>
</dbReference>
<accession>A0ABZ2QF79</accession>
<dbReference type="EMBL" id="CP147982">
    <property type="protein sequence ID" value="WXK75148.1"/>
    <property type="molecule type" value="Genomic_DNA"/>
</dbReference>
<organism evidence="1 2">
    <name type="scientific">Streptomyces sirii</name>
    <dbReference type="NCBI Taxonomy" id="3127701"/>
    <lineage>
        <taxon>Bacteria</taxon>
        <taxon>Bacillati</taxon>
        <taxon>Actinomycetota</taxon>
        <taxon>Actinomycetes</taxon>
        <taxon>Kitasatosporales</taxon>
        <taxon>Streptomycetaceae</taxon>
        <taxon>Streptomyces</taxon>
    </lineage>
</organism>
<dbReference type="Pfam" id="PF06386">
    <property type="entry name" value="GvpL_GvpF"/>
    <property type="match status" value="1"/>
</dbReference>
<proteinExistence type="predicted"/>
<protein>
    <submittedName>
        <fullName evidence="1">GvpL/GvpF family gas vesicle protein</fullName>
    </submittedName>
</protein>
<name>A0ABZ2QF79_9ACTN</name>
<gene>
    <name evidence="1" type="ORF">WAB15_03730</name>
</gene>
<evidence type="ECO:0000313" key="2">
    <source>
        <dbReference type="Proteomes" id="UP001626628"/>
    </source>
</evidence>
<dbReference type="Proteomes" id="UP001626628">
    <property type="component" value="Chromosome"/>
</dbReference>
<reference evidence="1 2" key="1">
    <citation type="submission" date="2024-03" db="EMBL/GenBank/DDBJ databases">
        <title>The complete genome of Streptomyces sirii sp.nov.</title>
        <authorList>
            <person name="Zakalyukina Y.V."/>
            <person name="Belik A.R."/>
            <person name="Biryukov M.V."/>
            <person name="Baturina O.A."/>
            <person name="Kabilov M.R."/>
        </authorList>
    </citation>
    <scope>NUCLEOTIDE SEQUENCE [LARGE SCALE GENOMIC DNA]</scope>
    <source>
        <strain evidence="1 2">BP-8</strain>
    </source>
</reference>